<keyword evidence="3" id="KW-0547">Nucleotide-binding</keyword>
<dbReference type="PANTHER" id="PTHR24345">
    <property type="entry name" value="SERINE/THREONINE-PROTEIN KINASE PLK"/>
    <property type="match status" value="1"/>
</dbReference>
<dbReference type="PANTHER" id="PTHR24345:SF0">
    <property type="entry name" value="CELL CYCLE SERINE_THREONINE-PROTEIN KINASE CDC5_MSD2"/>
    <property type="match status" value="1"/>
</dbReference>
<keyword evidence="10" id="KW-1185">Reference proteome</keyword>
<dbReference type="Proteomes" id="UP000759131">
    <property type="component" value="Unassembled WGS sequence"/>
</dbReference>
<evidence type="ECO:0000259" key="8">
    <source>
        <dbReference type="PROSITE" id="PS50011"/>
    </source>
</evidence>
<dbReference type="GO" id="GO:0005524">
    <property type="term" value="F:ATP binding"/>
    <property type="evidence" value="ECO:0007669"/>
    <property type="project" value="UniProtKB-KW"/>
</dbReference>
<dbReference type="Gene3D" id="1.10.510.10">
    <property type="entry name" value="Transferase(Phosphotransferase) domain 1"/>
    <property type="match status" value="1"/>
</dbReference>
<evidence type="ECO:0000256" key="3">
    <source>
        <dbReference type="ARBA" id="ARBA00022741"/>
    </source>
</evidence>
<dbReference type="InterPro" id="IPR011009">
    <property type="entry name" value="Kinase-like_dom_sf"/>
</dbReference>
<keyword evidence="7" id="KW-1133">Transmembrane helix</keyword>
<feature type="domain" description="Protein kinase" evidence="8">
    <location>
        <begin position="736"/>
        <end position="1079"/>
    </location>
</feature>
<evidence type="ECO:0000313" key="10">
    <source>
        <dbReference type="Proteomes" id="UP000759131"/>
    </source>
</evidence>
<feature type="transmembrane region" description="Helical" evidence="7">
    <location>
        <begin position="545"/>
        <end position="565"/>
    </location>
</feature>
<accession>A0A7R9L1F5</accession>
<feature type="transmembrane region" description="Helical" evidence="7">
    <location>
        <begin position="466"/>
        <end position="492"/>
    </location>
</feature>
<evidence type="ECO:0000256" key="4">
    <source>
        <dbReference type="ARBA" id="ARBA00022777"/>
    </source>
</evidence>
<feature type="transmembrane region" description="Helical" evidence="7">
    <location>
        <begin position="434"/>
        <end position="454"/>
    </location>
</feature>
<keyword evidence="1" id="KW-0723">Serine/threonine-protein kinase</keyword>
<feature type="compositionally biased region" description="Basic residues" evidence="6">
    <location>
        <begin position="670"/>
        <end position="682"/>
    </location>
</feature>
<dbReference type="OrthoDB" id="10252171at2759"/>
<dbReference type="Pfam" id="PF00069">
    <property type="entry name" value="Pkinase"/>
    <property type="match status" value="1"/>
</dbReference>
<dbReference type="AlphaFoldDB" id="A0A7R9L1F5"/>
<feature type="region of interest" description="Disordered" evidence="6">
    <location>
        <begin position="667"/>
        <end position="699"/>
    </location>
</feature>
<dbReference type="GO" id="GO:0005634">
    <property type="term" value="C:nucleus"/>
    <property type="evidence" value="ECO:0007669"/>
    <property type="project" value="TreeGrafter"/>
</dbReference>
<feature type="transmembrane region" description="Helical" evidence="7">
    <location>
        <begin position="242"/>
        <end position="261"/>
    </location>
</feature>
<dbReference type="GO" id="GO:0004674">
    <property type="term" value="F:protein serine/threonine kinase activity"/>
    <property type="evidence" value="ECO:0007669"/>
    <property type="project" value="UniProtKB-KW"/>
</dbReference>
<feature type="region of interest" description="Disordered" evidence="6">
    <location>
        <begin position="759"/>
        <end position="792"/>
    </location>
</feature>
<evidence type="ECO:0000256" key="7">
    <source>
        <dbReference type="SAM" id="Phobius"/>
    </source>
</evidence>
<evidence type="ECO:0000256" key="1">
    <source>
        <dbReference type="ARBA" id="ARBA00022527"/>
    </source>
</evidence>
<protein>
    <recommendedName>
        <fullName evidence="8">Protein kinase domain-containing protein</fullName>
    </recommendedName>
</protein>
<organism evidence="9">
    <name type="scientific">Medioppia subpectinata</name>
    <dbReference type="NCBI Taxonomy" id="1979941"/>
    <lineage>
        <taxon>Eukaryota</taxon>
        <taxon>Metazoa</taxon>
        <taxon>Ecdysozoa</taxon>
        <taxon>Arthropoda</taxon>
        <taxon>Chelicerata</taxon>
        <taxon>Arachnida</taxon>
        <taxon>Acari</taxon>
        <taxon>Acariformes</taxon>
        <taxon>Sarcoptiformes</taxon>
        <taxon>Oribatida</taxon>
        <taxon>Brachypylina</taxon>
        <taxon>Oppioidea</taxon>
        <taxon>Oppiidae</taxon>
        <taxon>Medioppia</taxon>
    </lineage>
</organism>
<keyword evidence="7" id="KW-0472">Membrane</keyword>
<sequence length="1093" mass="124001">MFISIFGGNFSDNLRSVCLKSTRFTDRLDLLKELTKNRPNVQHVHHSQHSIGFHLDHKKCKQVLKISGRELIDISVTAFLSEYEKYLFLFVDVSVKHSNHSNSGLNSTQALFRMDFGSIDYSLGVNIGQMLVFWMKKTEIKNNEYIIEYNKNFKQRIQTHGFADDMIEEQLLITDFDGSEDILVSATQAMSVGDITLNGSYLIVCGQLNGKSYTFDKCKPIQSDEYINCECSGRLDEYMGDMYVIVIFWGVVLILAMRPLMEIVREEGKRGNKVYYQFVNCNERNGEHRYALVFRFAKGTIDFDLKDIVIDVEFFGESNESVAPQMRFKADFLETKTVVDIQITQIRMTKLPKLTRVVCSHNGDMESKILLMGVLVKGIHNDRERLDWFPIRKNIIRNSRQFNLRAKDPETDTKVETPLRHISINQISLSFLELLWIVFLDISFIASLVVFMPLPLRQSYSITEEMAVTVGIITPVAIVFHTLVVVLYKYILVLQMRQQLALSATAENNIQRAILVLYITSTALAMISGMAVVYRHKHNTFLETYQWLSCDLCITGILVLVYSVVSTPMECKYSTADTICLNHLRTAFSSNPSPFSSKPIKSPPSAKSVTINTYLFLHSNTLCVFMINSWRIIFTICTSRGMYLSFILTSNRSRSIIFTATNCVPSFRSSKSRTDRRRSRTKAKPEKRSPTTTGTKRSTVKVIDKSLSKMTEDEIGCVQLAPGVDPIVHLKSQGYDLTSNEIGKGGYGKVYMAYTKLPQETAPTDKPSLTSEKPSEKAVTDATPAETPAVSPPKQVNTLVACKVIEIKEDSPRKTSLKKQMLHELYSQRALSHEFVVQTYAAFVLSFAEQPGGPLQTNAYIFMEYSKDGDLEAELKGNKGPLDEPTAKHYFGQIVSGMRYIHKNGKVHRDLKLANVLVFPARGQSGKVCKLTDFGLLDTAYKDETGYERDTRMVGTRDYWCPEILNNVLSTAKGEPLKKYDKLAADCWALGVIAYRLLTNKFPFQVPMNPKSPHRAAIPSNQEYISELTEVITKMTKKDIPFPKSIPIGSHSWDIITRCLDPRPNHRVRIDNIIASQWLYGETSLTPLRLLKK</sequence>
<reference evidence="9" key="1">
    <citation type="submission" date="2020-11" db="EMBL/GenBank/DDBJ databases">
        <authorList>
            <person name="Tran Van P."/>
        </authorList>
    </citation>
    <scope>NUCLEOTIDE SEQUENCE</scope>
</reference>
<gene>
    <name evidence="9" type="ORF">OSB1V03_LOCUS12575</name>
</gene>
<dbReference type="EMBL" id="OC865103">
    <property type="protein sequence ID" value="CAD7632170.1"/>
    <property type="molecule type" value="Genomic_DNA"/>
</dbReference>
<dbReference type="SUPFAM" id="SSF56112">
    <property type="entry name" value="Protein kinase-like (PK-like)"/>
    <property type="match status" value="1"/>
</dbReference>
<dbReference type="InterPro" id="IPR000719">
    <property type="entry name" value="Prot_kinase_dom"/>
</dbReference>
<keyword evidence="5" id="KW-0067">ATP-binding</keyword>
<dbReference type="EMBL" id="CAJPIZ010010528">
    <property type="protein sequence ID" value="CAG2112600.1"/>
    <property type="molecule type" value="Genomic_DNA"/>
</dbReference>
<evidence type="ECO:0000256" key="6">
    <source>
        <dbReference type="SAM" id="MobiDB-lite"/>
    </source>
</evidence>
<feature type="transmembrane region" description="Helical" evidence="7">
    <location>
        <begin position="513"/>
        <end position="533"/>
    </location>
</feature>
<dbReference type="SMART" id="SM00220">
    <property type="entry name" value="S_TKc"/>
    <property type="match status" value="1"/>
</dbReference>
<dbReference type="PROSITE" id="PS50011">
    <property type="entry name" value="PROTEIN_KINASE_DOM"/>
    <property type="match status" value="1"/>
</dbReference>
<name>A0A7R9L1F5_9ACAR</name>
<keyword evidence="4" id="KW-0418">Kinase</keyword>
<evidence type="ECO:0000256" key="5">
    <source>
        <dbReference type="ARBA" id="ARBA00022840"/>
    </source>
</evidence>
<keyword evidence="2" id="KW-0808">Transferase</keyword>
<keyword evidence="7" id="KW-0812">Transmembrane</keyword>
<evidence type="ECO:0000313" key="9">
    <source>
        <dbReference type="EMBL" id="CAD7632170.1"/>
    </source>
</evidence>
<evidence type="ECO:0000256" key="2">
    <source>
        <dbReference type="ARBA" id="ARBA00022679"/>
    </source>
</evidence>
<proteinExistence type="predicted"/>